<dbReference type="EnsemblMetazoa" id="PPAI007129-RA">
    <property type="protein sequence ID" value="PPAI007129-PA"/>
    <property type="gene ID" value="PPAI007129"/>
</dbReference>
<dbReference type="GO" id="GO:0000175">
    <property type="term" value="F:3'-5'-RNA exonuclease activity"/>
    <property type="evidence" value="ECO:0007669"/>
    <property type="project" value="TreeGrafter"/>
</dbReference>
<keyword evidence="4" id="KW-0548">Nucleotidyltransferase</keyword>
<dbReference type="CDD" id="cd09033">
    <property type="entry name" value="KH-I_PNPT1"/>
    <property type="match status" value="1"/>
</dbReference>
<dbReference type="FunFam" id="2.40.50.140:FF:000113">
    <property type="entry name" value="polyribonucleotide nucleotidyltransferase 1, mitochondrial"/>
    <property type="match status" value="1"/>
</dbReference>
<sequence length="771" mass="84685">MLNITQHARSPVNPWKSCLIGNLFHRKVRKCKHIHRSFSSTPQDATVEAVFSNSRTLSLTSGKYARFASGSVVAEMGDTAVMVTTVAKQKPTSGGFVPLIVDYRQKSAAAGRIPTNFLRRELGPSEKEILSARLIDRSVRPMFSSDFRYETQVVCNLLAVDHANLPDVCAVNAASAALSVSDIPWNGPVGAVRMGLCDGEIIVNPTRRELQASSLDLVVTATRQNLVVMLEGRGDIVLLNDVQKAIKQGTKEAQHVINAIEKLQKEHGRQKRTLEALPEVPEDVFQAIRMGSEIRLREIFRDTAHDKISRDVAVQAVRVEVLESVKGDFPDAEVSLLEGAFNRYCREVFRELIFERDLRCDGRGLDDLRNISCKIDLHKPLHGSALFQRGQTQVFCTVALDSQESAMKLDTISALDSGVRAKNFFLHYEFPPYATGEIGRIGPIGRREMGHGALAEKGLLPTLPSDFPFTVRLTAEVLESNGSSSMASVCAGSLALMDAGVPLSAPAAGVAIGLVTKCQDPKHLEDYKLLTDLLGIEDYMGDMDMKVAGTRKGITALQADIKIPGLPLKVVMEALQKATDAKSKILDIMKLTISESRRVKKDSWPVSDKITVEPHQRSKLIGPGGVNLKKIYLETGAQLTADSETTFTLFAPSQSAMDEAREMIEVFLKFDRVPDLEFGAIYTAKIVDVKDIGVMVTLYPSMPPALLHNSQLDQRKIAHPSVLGLEVGQEIQVKYFGRDPVSGFMRLSRKVLQGPSTTVRNLDRSEQSDVA</sequence>
<dbReference type="Gene3D" id="3.30.1370.10">
    <property type="entry name" value="K Homology domain, type 1"/>
    <property type="match status" value="1"/>
</dbReference>
<evidence type="ECO:0000256" key="1">
    <source>
        <dbReference type="ARBA" id="ARBA00007404"/>
    </source>
</evidence>
<comment type="similarity">
    <text evidence="1">Belongs to the polyribonucleotide nucleotidyltransferase family.</text>
</comment>
<dbReference type="InterPro" id="IPR015847">
    <property type="entry name" value="ExoRNase_PH_dom2"/>
</dbReference>
<dbReference type="FunFam" id="3.30.230.70:FF:000001">
    <property type="entry name" value="Polyribonucleotide nucleotidyltransferase"/>
    <property type="match status" value="1"/>
</dbReference>
<dbReference type="GO" id="GO:0004654">
    <property type="term" value="F:polyribonucleotide nucleotidyltransferase activity"/>
    <property type="evidence" value="ECO:0007669"/>
    <property type="project" value="UniProtKB-EC"/>
</dbReference>
<dbReference type="GO" id="GO:0005829">
    <property type="term" value="C:cytosol"/>
    <property type="evidence" value="ECO:0007669"/>
    <property type="project" value="TreeGrafter"/>
</dbReference>
<keyword evidence="8" id="KW-1185">Reference proteome</keyword>
<protein>
    <recommendedName>
        <fullName evidence="2">polyribonucleotide nucleotidyltransferase</fullName>
        <ecNumber evidence="2">2.7.7.8</ecNumber>
    </recommendedName>
</protein>
<dbReference type="InterPro" id="IPR027408">
    <property type="entry name" value="PNPase/RNase_PH_dom_sf"/>
</dbReference>
<dbReference type="EMBL" id="AJVK01033652">
    <property type="status" value="NOT_ANNOTATED_CDS"/>
    <property type="molecule type" value="Genomic_DNA"/>
</dbReference>
<evidence type="ECO:0000256" key="4">
    <source>
        <dbReference type="ARBA" id="ARBA00022695"/>
    </source>
</evidence>
<dbReference type="GO" id="GO:0000965">
    <property type="term" value="P:mitochondrial RNA 3'-end processing"/>
    <property type="evidence" value="ECO:0007669"/>
    <property type="project" value="TreeGrafter"/>
</dbReference>
<name>A0A1B0GPF7_PHLPP</name>
<dbReference type="AlphaFoldDB" id="A0A1B0GPF7"/>
<dbReference type="InterPro" id="IPR001247">
    <property type="entry name" value="ExoRNase_PH_dom1"/>
</dbReference>
<dbReference type="InterPro" id="IPR036456">
    <property type="entry name" value="PNPase_PH_RNA-bd_sf"/>
</dbReference>
<dbReference type="InterPro" id="IPR003029">
    <property type="entry name" value="S1_domain"/>
</dbReference>
<keyword evidence="5 6" id="KW-0694">RNA-binding</keyword>
<dbReference type="CDD" id="cd11363">
    <property type="entry name" value="RNase_PH_PNPase_1"/>
    <property type="match status" value="1"/>
</dbReference>
<organism evidence="7 8">
    <name type="scientific">Phlebotomus papatasi</name>
    <name type="common">Sandfly</name>
    <dbReference type="NCBI Taxonomy" id="29031"/>
    <lineage>
        <taxon>Eukaryota</taxon>
        <taxon>Metazoa</taxon>
        <taxon>Ecdysozoa</taxon>
        <taxon>Arthropoda</taxon>
        <taxon>Hexapoda</taxon>
        <taxon>Insecta</taxon>
        <taxon>Pterygota</taxon>
        <taxon>Neoptera</taxon>
        <taxon>Endopterygota</taxon>
        <taxon>Diptera</taxon>
        <taxon>Nematocera</taxon>
        <taxon>Psychodoidea</taxon>
        <taxon>Psychodidae</taxon>
        <taxon>Phlebotomus</taxon>
        <taxon>Phlebotomus</taxon>
    </lineage>
</organism>
<dbReference type="GO" id="GO:0005739">
    <property type="term" value="C:mitochondrion"/>
    <property type="evidence" value="ECO:0007669"/>
    <property type="project" value="TreeGrafter"/>
</dbReference>
<keyword evidence="3" id="KW-0808">Transferase</keyword>
<evidence type="ECO:0000256" key="6">
    <source>
        <dbReference type="PROSITE-ProRule" id="PRU00117"/>
    </source>
</evidence>
<evidence type="ECO:0000256" key="2">
    <source>
        <dbReference type="ARBA" id="ARBA00012416"/>
    </source>
</evidence>
<dbReference type="Proteomes" id="UP000092462">
    <property type="component" value="Unassembled WGS sequence"/>
</dbReference>
<dbReference type="EC" id="2.7.7.8" evidence="2"/>
<dbReference type="Gene3D" id="2.40.50.140">
    <property type="entry name" value="Nucleic acid-binding proteins"/>
    <property type="match status" value="1"/>
</dbReference>
<evidence type="ECO:0000313" key="7">
    <source>
        <dbReference type="EnsemblMetazoa" id="PPAI007129-PA"/>
    </source>
</evidence>
<dbReference type="PROSITE" id="PS50084">
    <property type="entry name" value="KH_TYPE_1"/>
    <property type="match status" value="1"/>
</dbReference>
<dbReference type="InterPro" id="IPR012162">
    <property type="entry name" value="PNPase"/>
</dbReference>
<dbReference type="FunFam" id="3.30.230.70:FF:000032">
    <property type="entry name" value="Polyribonucleotide nucleotidyltransferase 1"/>
    <property type="match status" value="1"/>
</dbReference>
<dbReference type="NCBIfam" id="NF008805">
    <property type="entry name" value="PRK11824.1"/>
    <property type="match status" value="1"/>
</dbReference>
<evidence type="ECO:0000313" key="8">
    <source>
        <dbReference type="Proteomes" id="UP000092462"/>
    </source>
</evidence>
<dbReference type="VEuPathDB" id="VectorBase:PPAI007129"/>
<dbReference type="CDD" id="cd00164">
    <property type="entry name" value="S1_like"/>
    <property type="match status" value="1"/>
</dbReference>
<proteinExistence type="inferred from homology"/>
<accession>A0A1B0GPF7</accession>
<dbReference type="SUPFAM" id="SSF55666">
    <property type="entry name" value="Ribonuclease PH domain 2-like"/>
    <property type="match status" value="2"/>
</dbReference>
<dbReference type="Pfam" id="PF01138">
    <property type="entry name" value="RNase_PH"/>
    <property type="match status" value="2"/>
</dbReference>
<dbReference type="PANTHER" id="PTHR11252:SF0">
    <property type="entry name" value="POLYRIBONUCLEOTIDE NUCLEOTIDYLTRANSFERASE 1, MITOCHONDRIAL"/>
    <property type="match status" value="1"/>
</dbReference>
<dbReference type="FunFam" id="3.30.1370.10:FF:000001">
    <property type="entry name" value="Polyribonucleotide nucleotidyltransferase"/>
    <property type="match status" value="1"/>
</dbReference>
<dbReference type="InterPro" id="IPR036612">
    <property type="entry name" value="KH_dom_type_1_sf"/>
</dbReference>
<dbReference type="NCBIfam" id="TIGR03591">
    <property type="entry name" value="polynuc_phos"/>
    <property type="match status" value="1"/>
</dbReference>
<dbReference type="GO" id="GO:0000958">
    <property type="term" value="P:mitochondrial mRNA catabolic process"/>
    <property type="evidence" value="ECO:0007669"/>
    <property type="project" value="TreeGrafter"/>
</dbReference>
<dbReference type="SUPFAM" id="SSF54211">
    <property type="entry name" value="Ribosomal protein S5 domain 2-like"/>
    <property type="match status" value="2"/>
</dbReference>
<dbReference type="InterPro" id="IPR036345">
    <property type="entry name" value="ExoRNase_PH_dom2_sf"/>
</dbReference>
<dbReference type="SUPFAM" id="SSF50249">
    <property type="entry name" value="Nucleic acid-binding proteins"/>
    <property type="match status" value="1"/>
</dbReference>
<dbReference type="InterPro" id="IPR012340">
    <property type="entry name" value="NA-bd_OB-fold"/>
</dbReference>
<dbReference type="PROSITE" id="PS50126">
    <property type="entry name" value="S1"/>
    <property type="match status" value="1"/>
</dbReference>
<reference evidence="7" key="1">
    <citation type="submission" date="2022-08" db="UniProtKB">
        <authorList>
            <consortium name="EnsemblMetazoa"/>
        </authorList>
    </citation>
    <scope>IDENTIFICATION</scope>
    <source>
        <strain evidence="7">Israel</strain>
    </source>
</reference>
<dbReference type="Pfam" id="PF00013">
    <property type="entry name" value="KH_1"/>
    <property type="match status" value="1"/>
</dbReference>
<dbReference type="VEuPathDB" id="VectorBase:PPAPM1_010276"/>
<dbReference type="Pfam" id="PF03725">
    <property type="entry name" value="RNase_PH_C"/>
    <property type="match status" value="1"/>
</dbReference>
<dbReference type="PANTHER" id="PTHR11252">
    <property type="entry name" value="POLYRIBONUCLEOTIDE NUCLEOTIDYLTRANSFERASE"/>
    <property type="match status" value="1"/>
</dbReference>
<dbReference type="CDD" id="cd11364">
    <property type="entry name" value="RNase_PH_PNPase_2"/>
    <property type="match status" value="1"/>
</dbReference>
<evidence type="ECO:0000256" key="5">
    <source>
        <dbReference type="ARBA" id="ARBA00022884"/>
    </source>
</evidence>
<dbReference type="SUPFAM" id="SSF46915">
    <property type="entry name" value="Polynucleotide phosphorylase/guanosine pentaphosphate synthase (PNPase/GPSI), domain 3"/>
    <property type="match status" value="1"/>
</dbReference>
<evidence type="ECO:0000256" key="3">
    <source>
        <dbReference type="ARBA" id="ARBA00022679"/>
    </source>
</evidence>
<dbReference type="InterPro" id="IPR004088">
    <property type="entry name" value="KH_dom_type_1"/>
</dbReference>
<dbReference type="PIRSF" id="PIRSF005499">
    <property type="entry name" value="PNPase"/>
    <property type="match status" value="1"/>
</dbReference>
<dbReference type="Gene3D" id="3.30.230.70">
    <property type="entry name" value="GHMP Kinase, N-terminal domain"/>
    <property type="match status" value="2"/>
</dbReference>
<dbReference type="SUPFAM" id="SSF54791">
    <property type="entry name" value="Eukaryotic type KH-domain (KH-domain type I)"/>
    <property type="match status" value="1"/>
</dbReference>
<dbReference type="InterPro" id="IPR020568">
    <property type="entry name" value="Ribosomal_Su5_D2-typ_SF"/>
</dbReference>
<dbReference type="GO" id="GO:0003723">
    <property type="term" value="F:RNA binding"/>
    <property type="evidence" value="ECO:0007669"/>
    <property type="project" value="UniProtKB-UniRule"/>
</dbReference>